<dbReference type="Proteomes" id="UP001178662">
    <property type="component" value="Chromosome"/>
</dbReference>
<evidence type="ECO:0000256" key="2">
    <source>
        <dbReference type="SAM" id="Phobius"/>
    </source>
</evidence>
<keyword evidence="2" id="KW-0812">Transmembrane</keyword>
<protein>
    <recommendedName>
        <fullName evidence="5">Tetratricopeptide repeat protein</fullName>
    </recommendedName>
</protein>
<proteinExistence type="predicted"/>
<feature type="region of interest" description="Disordered" evidence="1">
    <location>
        <begin position="220"/>
        <end position="241"/>
    </location>
</feature>
<keyword evidence="2" id="KW-0472">Membrane</keyword>
<organism evidence="3 4">
    <name type="scientific">Candidatus Cohnella colombiensis</name>
    <dbReference type="NCBI Taxonomy" id="3121368"/>
    <lineage>
        <taxon>Bacteria</taxon>
        <taxon>Bacillati</taxon>
        <taxon>Bacillota</taxon>
        <taxon>Bacilli</taxon>
        <taxon>Bacillales</taxon>
        <taxon>Paenibacillaceae</taxon>
        <taxon>Cohnella</taxon>
    </lineage>
</organism>
<dbReference type="AlphaFoldDB" id="A0AA95JGY3"/>
<evidence type="ECO:0000313" key="3">
    <source>
        <dbReference type="EMBL" id="WEK55465.1"/>
    </source>
</evidence>
<dbReference type="Gene3D" id="1.25.40.10">
    <property type="entry name" value="Tetratricopeptide repeat domain"/>
    <property type="match status" value="1"/>
</dbReference>
<dbReference type="EMBL" id="CP119317">
    <property type="protein sequence ID" value="WEK55465.1"/>
    <property type="molecule type" value="Genomic_DNA"/>
</dbReference>
<dbReference type="InterPro" id="IPR011990">
    <property type="entry name" value="TPR-like_helical_dom_sf"/>
</dbReference>
<evidence type="ECO:0000256" key="1">
    <source>
        <dbReference type="SAM" id="MobiDB-lite"/>
    </source>
</evidence>
<gene>
    <name evidence="3" type="ORF">P0Y55_05250</name>
</gene>
<keyword evidence="2" id="KW-1133">Transmembrane helix</keyword>
<name>A0AA95JGY3_9BACL</name>
<feature type="transmembrane region" description="Helical" evidence="2">
    <location>
        <begin position="188"/>
        <end position="210"/>
    </location>
</feature>
<evidence type="ECO:0000313" key="4">
    <source>
        <dbReference type="Proteomes" id="UP001178662"/>
    </source>
</evidence>
<keyword evidence="4" id="KW-1185">Reference proteome</keyword>
<reference evidence="3" key="1">
    <citation type="submission" date="2023-03" db="EMBL/GenBank/DDBJ databases">
        <title>Andean soil-derived lignocellulolytic bacterial consortium as a source of novel taxa and putative plastic-active enzymes.</title>
        <authorList>
            <person name="Diaz-Garcia L."/>
            <person name="Chuvochina M."/>
            <person name="Feuerriegel G."/>
            <person name="Bunk B."/>
            <person name="Sproer C."/>
            <person name="Streit W.R."/>
            <person name="Rodriguez L.M."/>
            <person name="Overmann J."/>
            <person name="Jimenez D.J."/>
        </authorList>
    </citation>
    <scope>NUCLEOTIDE SEQUENCE</scope>
    <source>
        <strain evidence="3">MAG 2441</strain>
    </source>
</reference>
<sequence>MNTAWADSYNEAIDLMKNQRSHEAGILLLNLYERGVRSPHLLWTLGLHQISQGYPYEGLRYWHLISANDIQGLEEKQALVQSYLPRYEVIYGRYNEAVSHLHRDQASHALEVFTEILKNNVDLQLPVLVYHGYLLALGSIGRGKEAIDQMSSFPDAVRNDPLLVRYADQWKVDLEASHTLKRSKRNMLIGNLAIATVIMIGTAGVTASIMNNKQSKQSYTSPAVEVLSPSASPSSPTASEGNALDATLYQQLQTDIVDLNEELERSKLDSQIIKESAKRTEDKLIELEQSVAIVSGSVDQLKHDAAYKAYRQGREYLKSNQLEEAVKSFRLSVDQGSDDYFSDDNLYEYIRLIWKLEGQEAALPMIESFLSNENENYEKSPYKDDLLFMKAQYLLADNRTDEGLLALHMLEESYAEEWTGRQASQLLQTLGGHSG</sequence>
<feature type="compositionally biased region" description="Low complexity" evidence="1">
    <location>
        <begin position="221"/>
        <end position="240"/>
    </location>
</feature>
<accession>A0AA95JGY3</accession>
<evidence type="ECO:0008006" key="5">
    <source>
        <dbReference type="Google" id="ProtNLM"/>
    </source>
</evidence>